<evidence type="ECO:0000313" key="1">
    <source>
        <dbReference type="EMBL" id="CAF1325882.1"/>
    </source>
</evidence>
<proteinExistence type="predicted"/>
<dbReference type="Proteomes" id="UP000663864">
    <property type="component" value="Unassembled WGS sequence"/>
</dbReference>
<evidence type="ECO:0000313" key="2">
    <source>
        <dbReference type="EMBL" id="CAF1426965.1"/>
    </source>
</evidence>
<sequence length="150" mass="16687">MGKNENTQFRHFPNVTDNVYDTFSLIPQSNNMHCSRIHFQITSSKIYETLQDALNAMQSSINSIGTNSKGVIVIALISGPVLAHESLSHRRRETGISKDDVLVSEDRSSGNFTLDLDKSSCTPDQNVTSDGNITSVVYDFCGTHICFRRK</sequence>
<organism evidence="3 4">
    <name type="scientific">Rotaria sordida</name>
    <dbReference type="NCBI Taxonomy" id="392033"/>
    <lineage>
        <taxon>Eukaryota</taxon>
        <taxon>Metazoa</taxon>
        <taxon>Spiralia</taxon>
        <taxon>Gnathifera</taxon>
        <taxon>Rotifera</taxon>
        <taxon>Eurotatoria</taxon>
        <taxon>Bdelloidea</taxon>
        <taxon>Philodinida</taxon>
        <taxon>Philodinidae</taxon>
        <taxon>Rotaria</taxon>
    </lineage>
</organism>
<gene>
    <name evidence="3" type="ORF">JXQ802_LOCUS46994</name>
    <name evidence="1" type="ORF">PYM288_LOCUS31158</name>
    <name evidence="2" type="ORF">ZHD862_LOCUS34195</name>
</gene>
<comment type="caution">
    <text evidence="3">The sequence shown here is derived from an EMBL/GenBank/DDBJ whole genome shotgun (WGS) entry which is preliminary data.</text>
</comment>
<evidence type="ECO:0000313" key="4">
    <source>
        <dbReference type="Proteomes" id="UP000663870"/>
    </source>
</evidence>
<dbReference type="AlphaFoldDB" id="A0A815ZR68"/>
<evidence type="ECO:0000313" key="3">
    <source>
        <dbReference type="EMBL" id="CAF1588616.1"/>
    </source>
</evidence>
<dbReference type="EMBL" id="CAJNOT010004322">
    <property type="protein sequence ID" value="CAF1426965.1"/>
    <property type="molecule type" value="Genomic_DNA"/>
</dbReference>
<dbReference type="Proteomes" id="UP000663870">
    <property type="component" value="Unassembled WGS sequence"/>
</dbReference>
<accession>A0A815ZR68</accession>
<dbReference type="EMBL" id="CAJNOL010004455">
    <property type="protein sequence ID" value="CAF1588616.1"/>
    <property type="molecule type" value="Genomic_DNA"/>
</dbReference>
<dbReference type="EMBL" id="CAJNOH010003159">
    <property type="protein sequence ID" value="CAF1325882.1"/>
    <property type="molecule type" value="Genomic_DNA"/>
</dbReference>
<name>A0A815ZR68_9BILA</name>
<keyword evidence="4" id="KW-1185">Reference proteome</keyword>
<dbReference type="Proteomes" id="UP000663854">
    <property type="component" value="Unassembled WGS sequence"/>
</dbReference>
<reference evidence="3" key="1">
    <citation type="submission" date="2021-02" db="EMBL/GenBank/DDBJ databases">
        <authorList>
            <person name="Nowell W R."/>
        </authorList>
    </citation>
    <scope>NUCLEOTIDE SEQUENCE</scope>
</reference>
<protein>
    <submittedName>
        <fullName evidence="3">Uncharacterized protein</fullName>
    </submittedName>
</protein>